<evidence type="ECO:0000256" key="8">
    <source>
        <dbReference type="ARBA" id="ARBA00023277"/>
    </source>
</evidence>
<proteinExistence type="inferred from homology"/>
<comment type="similarity">
    <text evidence="3">Belongs to the KHG/KDPG aldolase family.</text>
</comment>
<reference evidence="9" key="1">
    <citation type="submission" date="2022-08" db="EMBL/GenBank/DDBJ databases">
        <authorList>
            <person name="Deng Y."/>
            <person name="Han X.-F."/>
            <person name="Zhang Y.-Q."/>
        </authorList>
    </citation>
    <scope>NUCLEOTIDE SEQUENCE</scope>
    <source>
        <strain evidence="9">CPCC 205763</strain>
    </source>
</reference>
<dbReference type="Pfam" id="PF01081">
    <property type="entry name" value="Aldolase"/>
    <property type="match status" value="1"/>
</dbReference>
<dbReference type="Gene3D" id="3.20.20.70">
    <property type="entry name" value="Aldolase class I"/>
    <property type="match status" value="1"/>
</dbReference>
<dbReference type="RefSeq" id="WP_259506039.1">
    <property type="nucleotide sequence ID" value="NZ_JANLCM010000001.1"/>
</dbReference>
<evidence type="ECO:0000256" key="2">
    <source>
        <dbReference type="ARBA" id="ARBA00004736"/>
    </source>
</evidence>
<dbReference type="GO" id="GO:0008700">
    <property type="term" value="F:(R,S)-4-hydroxy-2-oxoglutarate aldolase activity"/>
    <property type="evidence" value="ECO:0007669"/>
    <property type="project" value="UniProtKB-EC"/>
</dbReference>
<dbReference type="GO" id="GO:0008675">
    <property type="term" value="F:2-dehydro-3-deoxy-phosphogluconate aldolase activity"/>
    <property type="evidence" value="ECO:0007669"/>
    <property type="project" value="UniProtKB-EC"/>
</dbReference>
<evidence type="ECO:0000256" key="6">
    <source>
        <dbReference type="ARBA" id="ARBA00023239"/>
    </source>
</evidence>
<dbReference type="PANTHER" id="PTHR30246:SF1">
    <property type="entry name" value="2-DEHYDRO-3-DEOXY-6-PHOSPHOGALACTONATE ALDOLASE-RELATED"/>
    <property type="match status" value="1"/>
</dbReference>
<dbReference type="CDD" id="cd00452">
    <property type="entry name" value="KDPG_aldolase"/>
    <property type="match status" value="1"/>
</dbReference>
<dbReference type="EMBL" id="JANLCM010000001">
    <property type="protein sequence ID" value="MCS5717623.1"/>
    <property type="molecule type" value="Genomic_DNA"/>
</dbReference>
<protein>
    <recommendedName>
        <fullName evidence="5">2-dehydro-3-deoxy-phosphogluconate aldolase</fullName>
        <ecNumber evidence="5">4.1.2.14</ecNumber>
    </recommendedName>
</protein>
<comment type="catalytic activity">
    <reaction evidence="1">
        <text>2-dehydro-3-deoxy-6-phospho-D-gluconate = D-glyceraldehyde 3-phosphate + pyruvate</text>
        <dbReference type="Rhea" id="RHEA:17089"/>
        <dbReference type="ChEBI" id="CHEBI:15361"/>
        <dbReference type="ChEBI" id="CHEBI:57569"/>
        <dbReference type="ChEBI" id="CHEBI:59776"/>
        <dbReference type="EC" id="4.1.2.14"/>
    </reaction>
</comment>
<accession>A0ABT2GN75</accession>
<dbReference type="PROSITE" id="PS00159">
    <property type="entry name" value="ALDOLASE_KDPG_KHG_1"/>
    <property type="match status" value="1"/>
</dbReference>
<evidence type="ECO:0000256" key="5">
    <source>
        <dbReference type="ARBA" id="ARBA00013063"/>
    </source>
</evidence>
<dbReference type="InterPro" id="IPR000887">
    <property type="entry name" value="Aldlse_KDPG_KHG"/>
</dbReference>
<evidence type="ECO:0000256" key="7">
    <source>
        <dbReference type="ARBA" id="ARBA00023270"/>
    </source>
</evidence>
<comment type="pathway">
    <text evidence="2">Carbohydrate acid metabolism; 2-dehydro-3-deoxy-D-gluconate degradation; D-glyceraldehyde 3-phosphate and pyruvate from 2-dehydro-3-deoxy-D-gluconate: step 2/2.</text>
</comment>
<evidence type="ECO:0000313" key="9">
    <source>
        <dbReference type="EMBL" id="MCS5717623.1"/>
    </source>
</evidence>
<evidence type="ECO:0000313" key="10">
    <source>
        <dbReference type="Proteomes" id="UP001165584"/>
    </source>
</evidence>
<dbReference type="InterPro" id="IPR013785">
    <property type="entry name" value="Aldolase_TIM"/>
</dbReference>
<dbReference type="SUPFAM" id="SSF51569">
    <property type="entry name" value="Aldolase"/>
    <property type="match status" value="1"/>
</dbReference>
<evidence type="ECO:0000256" key="1">
    <source>
        <dbReference type="ARBA" id="ARBA00000654"/>
    </source>
</evidence>
<gene>
    <name evidence="9" type="primary">eda</name>
    <name evidence="9" type="ORF">N1027_05675</name>
</gene>
<comment type="subunit">
    <text evidence="4">Homotrimer.</text>
</comment>
<dbReference type="PANTHER" id="PTHR30246">
    <property type="entry name" value="2-KETO-3-DEOXY-6-PHOSPHOGLUCONATE ALDOLASE"/>
    <property type="match status" value="1"/>
</dbReference>
<keyword evidence="6 9" id="KW-0456">Lyase</keyword>
<dbReference type="InterPro" id="IPR031338">
    <property type="entry name" value="KDPG/KHG_AS_2"/>
</dbReference>
<keyword evidence="8" id="KW-0119">Carbohydrate metabolism</keyword>
<dbReference type="NCBIfam" id="TIGR01182">
    <property type="entry name" value="eda"/>
    <property type="match status" value="1"/>
</dbReference>
<comment type="caution">
    <text evidence="9">The sequence shown here is derived from an EMBL/GenBank/DDBJ whole genome shotgun (WGS) entry which is preliminary data.</text>
</comment>
<sequence>MSVGFARHPVIPVVVIEDATAAVELAHALMSGGILCAEITLRTPAGVASIAAIASTLGDVFTVGAGTVVHPGQVNEVAAAGARFAVSPGFDDELVELMLSSGLEPLPGTATATEVQRAVRAGIDTVKFFPADRLGGIETIRALAAPFPGMHFIPSGGVSPQNLAEYLRHPRVPAVCGSWMVPGDLIRAGRFDLIAQRAREATELAAAAMGPGLDQQAVL</sequence>
<keyword evidence="10" id="KW-1185">Reference proteome</keyword>
<evidence type="ECO:0000256" key="4">
    <source>
        <dbReference type="ARBA" id="ARBA00011233"/>
    </source>
</evidence>
<organism evidence="9 10">
    <name type="scientific">Herbiconiux aconitum</name>
    <dbReference type="NCBI Taxonomy" id="2970913"/>
    <lineage>
        <taxon>Bacteria</taxon>
        <taxon>Bacillati</taxon>
        <taxon>Actinomycetota</taxon>
        <taxon>Actinomycetes</taxon>
        <taxon>Micrococcales</taxon>
        <taxon>Microbacteriaceae</taxon>
        <taxon>Herbiconiux</taxon>
    </lineage>
</organism>
<name>A0ABT2GN75_9MICO</name>
<dbReference type="Proteomes" id="UP001165584">
    <property type="component" value="Unassembled WGS sequence"/>
</dbReference>
<dbReference type="EC" id="4.1.2.14" evidence="5"/>
<keyword evidence="7" id="KW-0704">Schiff base</keyword>
<evidence type="ECO:0000256" key="3">
    <source>
        <dbReference type="ARBA" id="ARBA00006906"/>
    </source>
</evidence>
<dbReference type="InterPro" id="IPR031337">
    <property type="entry name" value="KDPG/KHG_AS_1"/>
</dbReference>
<dbReference type="PROSITE" id="PS00160">
    <property type="entry name" value="ALDOLASE_KDPG_KHG_2"/>
    <property type="match status" value="1"/>
</dbReference>